<gene>
    <name evidence="3" type="ORF">ACFSBW_00285</name>
</gene>
<feature type="coiled-coil region" evidence="1">
    <location>
        <begin position="113"/>
        <end position="164"/>
    </location>
</feature>
<dbReference type="Proteomes" id="UP001597052">
    <property type="component" value="Unassembled WGS sequence"/>
</dbReference>
<evidence type="ECO:0000256" key="2">
    <source>
        <dbReference type="SAM" id="MobiDB-lite"/>
    </source>
</evidence>
<sequence length="399" mass="44069">MADPATAAESTPAADVVAELAAASRRVQEIEAAIDDHGEDNIEAAADAYRNATRLLDRYAESATGTGDFKAYLQFQNEFIALAEGLSDDTLAADAFQRASDRMDKRRLNESDFDYAREQIEAAAEAVDLLERREEAHSAYRQARHDAKARRDELEGEADRLRRIRELGGVDLEASLDPLREPVEAYNAAVREAFDAFRRTESARELFDLLAAGADRPLVDADRPPRDLADYIESAPAGEEPLTTLREYAEYSPSKLEHYVDDPGALRTHVSVHQTYLNRLGPEPLLIEWPPAESGVLRARLQELAPLVRQLDAATDREGATSDADADPDGESIEYHRRRLARLTRTDDYDRLRQVAVAESELTDEEFDRLAAGAVGDDLAAVEAGIDAIDAALDEYAVS</sequence>
<proteinExistence type="predicted"/>
<dbReference type="EMBL" id="JBHUDM010000001">
    <property type="protein sequence ID" value="MFD1640310.1"/>
    <property type="molecule type" value="Genomic_DNA"/>
</dbReference>
<keyword evidence="1" id="KW-0175">Coiled coil</keyword>
<dbReference type="RefSeq" id="WP_256397315.1">
    <property type="nucleotide sequence ID" value="NZ_JANHDJ010000007.1"/>
</dbReference>
<protein>
    <submittedName>
        <fullName evidence="3">Uncharacterized protein</fullName>
    </submittedName>
</protein>
<evidence type="ECO:0000256" key="1">
    <source>
        <dbReference type="SAM" id="Coils"/>
    </source>
</evidence>
<accession>A0ABD6D4D0</accession>
<dbReference type="AlphaFoldDB" id="A0ABD6D4D0"/>
<organism evidence="3 4">
    <name type="scientific">Halohasta litorea</name>
    <dbReference type="NCBI Taxonomy" id="869891"/>
    <lineage>
        <taxon>Archaea</taxon>
        <taxon>Methanobacteriati</taxon>
        <taxon>Methanobacteriota</taxon>
        <taxon>Stenosarchaea group</taxon>
        <taxon>Halobacteria</taxon>
        <taxon>Halobacteriales</taxon>
        <taxon>Haloferacaceae</taxon>
        <taxon>Halohasta</taxon>
    </lineage>
</organism>
<name>A0ABD6D4D0_9EURY</name>
<reference evidence="3 4" key="1">
    <citation type="journal article" date="2019" name="Int. J. Syst. Evol. Microbiol.">
        <title>The Global Catalogue of Microorganisms (GCM) 10K type strain sequencing project: providing services to taxonomists for standard genome sequencing and annotation.</title>
        <authorList>
            <consortium name="The Broad Institute Genomics Platform"/>
            <consortium name="The Broad Institute Genome Sequencing Center for Infectious Disease"/>
            <person name="Wu L."/>
            <person name="Ma J."/>
        </authorList>
    </citation>
    <scope>NUCLEOTIDE SEQUENCE [LARGE SCALE GENOMIC DNA]</scope>
    <source>
        <strain evidence="3 4">CGMCC 1.10593</strain>
    </source>
</reference>
<comment type="caution">
    <text evidence="3">The sequence shown here is derived from an EMBL/GenBank/DDBJ whole genome shotgun (WGS) entry which is preliminary data.</text>
</comment>
<feature type="region of interest" description="Disordered" evidence="2">
    <location>
        <begin position="312"/>
        <end position="333"/>
    </location>
</feature>
<dbReference type="Pfam" id="PF23432">
    <property type="entry name" value="DUF7118"/>
    <property type="match status" value="1"/>
</dbReference>
<keyword evidence="4" id="KW-1185">Reference proteome</keyword>
<evidence type="ECO:0000313" key="4">
    <source>
        <dbReference type="Proteomes" id="UP001597052"/>
    </source>
</evidence>
<dbReference type="InterPro" id="IPR055542">
    <property type="entry name" value="DUF7118"/>
</dbReference>
<evidence type="ECO:0000313" key="3">
    <source>
        <dbReference type="EMBL" id="MFD1640310.1"/>
    </source>
</evidence>
<feature type="coiled-coil region" evidence="1">
    <location>
        <begin position="13"/>
        <end position="40"/>
    </location>
</feature>